<keyword evidence="1" id="KW-0472">Membrane</keyword>
<evidence type="ECO:0000313" key="2">
    <source>
        <dbReference type="EMBL" id="CAI9109458.1"/>
    </source>
</evidence>
<accession>A0AAV1DRR2</accession>
<evidence type="ECO:0000256" key="1">
    <source>
        <dbReference type="SAM" id="Phobius"/>
    </source>
</evidence>
<sequence length="190" mass="21185">MAVNSASIDECQGALSVPLLSDGVNKSSKCEVDNLLGDPGLKKSQICLDNHQNCQNDASVKVDIMDVYASSALDSDIEKGKLEIPKSNAETNMTEDCLPYFQRLMQREISSHAGERFMQLLMKSSFELPKFASRDKCLTPTCRSRKYKRSVSFNSRRVVFLFSILSSMGTIILIYLTLRVRLISDTSANL</sequence>
<proteinExistence type="predicted"/>
<gene>
    <name evidence="2" type="ORF">OLC1_LOCUS17359</name>
</gene>
<keyword evidence="1" id="KW-0812">Transmembrane</keyword>
<dbReference type="AlphaFoldDB" id="A0AAV1DRR2"/>
<keyword evidence="1" id="KW-1133">Transmembrane helix</keyword>
<feature type="transmembrane region" description="Helical" evidence="1">
    <location>
        <begin position="158"/>
        <end position="178"/>
    </location>
</feature>
<organism evidence="2 3">
    <name type="scientific">Oldenlandia corymbosa var. corymbosa</name>
    <dbReference type="NCBI Taxonomy" id="529605"/>
    <lineage>
        <taxon>Eukaryota</taxon>
        <taxon>Viridiplantae</taxon>
        <taxon>Streptophyta</taxon>
        <taxon>Embryophyta</taxon>
        <taxon>Tracheophyta</taxon>
        <taxon>Spermatophyta</taxon>
        <taxon>Magnoliopsida</taxon>
        <taxon>eudicotyledons</taxon>
        <taxon>Gunneridae</taxon>
        <taxon>Pentapetalae</taxon>
        <taxon>asterids</taxon>
        <taxon>lamiids</taxon>
        <taxon>Gentianales</taxon>
        <taxon>Rubiaceae</taxon>
        <taxon>Rubioideae</taxon>
        <taxon>Spermacoceae</taxon>
        <taxon>Hedyotis-Oldenlandia complex</taxon>
        <taxon>Oldenlandia</taxon>
    </lineage>
</organism>
<reference evidence="2" key="1">
    <citation type="submission" date="2023-03" db="EMBL/GenBank/DDBJ databases">
        <authorList>
            <person name="Julca I."/>
        </authorList>
    </citation>
    <scope>NUCLEOTIDE SEQUENCE</scope>
</reference>
<dbReference type="Proteomes" id="UP001161247">
    <property type="component" value="Chromosome 6"/>
</dbReference>
<keyword evidence="3" id="KW-1185">Reference proteome</keyword>
<dbReference type="PANTHER" id="PTHR34064:SF5">
    <property type="entry name" value="PROTEIN, PUTATIVE-RELATED"/>
    <property type="match status" value="1"/>
</dbReference>
<dbReference type="PANTHER" id="PTHR34064">
    <property type="entry name" value="OS04G0672300 PROTEIN"/>
    <property type="match status" value="1"/>
</dbReference>
<evidence type="ECO:0000313" key="3">
    <source>
        <dbReference type="Proteomes" id="UP001161247"/>
    </source>
</evidence>
<protein>
    <submittedName>
        <fullName evidence="2">OLC1v1009281C2</fullName>
    </submittedName>
</protein>
<name>A0AAV1DRR2_OLDCO</name>
<dbReference type="EMBL" id="OX459123">
    <property type="protein sequence ID" value="CAI9109458.1"/>
    <property type="molecule type" value="Genomic_DNA"/>
</dbReference>